<gene>
    <name evidence="1" type="ORF">UR64_C0006G0010</name>
</gene>
<name>A0A0G0BAM1_9BACT</name>
<comment type="caution">
    <text evidence="1">The sequence shown here is derived from an EMBL/GenBank/DDBJ whole genome shotgun (WGS) entry which is preliminary data.</text>
</comment>
<proteinExistence type="predicted"/>
<sequence>MEEKNKNEIGEKTIEQFALILVALIDEIHTPKDKDSKSYFEEIKN</sequence>
<dbReference type="Proteomes" id="UP000034952">
    <property type="component" value="Unassembled WGS sequence"/>
</dbReference>
<accession>A0A0G0BAM1</accession>
<evidence type="ECO:0000313" key="1">
    <source>
        <dbReference type="EMBL" id="KKP66483.1"/>
    </source>
</evidence>
<reference evidence="1 2" key="1">
    <citation type="journal article" date="2015" name="Nature">
        <title>rRNA introns, odd ribosomes, and small enigmatic genomes across a large radiation of phyla.</title>
        <authorList>
            <person name="Brown C.T."/>
            <person name="Hug L.A."/>
            <person name="Thomas B.C."/>
            <person name="Sharon I."/>
            <person name="Castelle C.J."/>
            <person name="Singh A."/>
            <person name="Wilkins M.J."/>
            <person name="Williams K.H."/>
            <person name="Banfield J.F."/>
        </authorList>
    </citation>
    <scope>NUCLEOTIDE SEQUENCE [LARGE SCALE GENOMIC DNA]</scope>
</reference>
<dbReference type="AlphaFoldDB" id="A0A0G0BAM1"/>
<organism evidence="1 2">
    <name type="scientific">Candidatus Nomurabacteria bacterium GW2011_GWE1_35_16</name>
    <dbReference type="NCBI Taxonomy" id="1618761"/>
    <lineage>
        <taxon>Bacteria</taxon>
        <taxon>Candidatus Nomuraibacteriota</taxon>
    </lineage>
</organism>
<evidence type="ECO:0000313" key="2">
    <source>
        <dbReference type="Proteomes" id="UP000034952"/>
    </source>
</evidence>
<protein>
    <submittedName>
        <fullName evidence="1">Uncharacterized protein</fullName>
    </submittedName>
</protein>
<dbReference type="EMBL" id="LBPY01000006">
    <property type="protein sequence ID" value="KKP66483.1"/>
    <property type="molecule type" value="Genomic_DNA"/>
</dbReference>